<dbReference type="FunFam" id="2.60.40.10:FF:000757">
    <property type="entry name" value="Beta-glucosidase G"/>
    <property type="match status" value="1"/>
</dbReference>
<keyword evidence="11" id="KW-0119">Carbohydrate metabolism</keyword>
<keyword evidence="7" id="KW-0732">Signal</keyword>
<gene>
    <name evidence="20" type="ORF">FHL15_007145</name>
</gene>
<evidence type="ECO:0000256" key="5">
    <source>
        <dbReference type="ARBA" id="ARBA00012744"/>
    </source>
</evidence>
<dbReference type="PANTHER" id="PTHR42715:SF5">
    <property type="entry name" value="BETA-GLUCOSIDASE M-RELATED"/>
    <property type="match status" value="1"/>
</dbReference>
<evidence type="ECO:0000256" key="18">
    <source>
        <dbReference type="SAM" id="Phobius"/>
    </source>
</evidence>
<dbReference type="InterPro" id="IPR050288">
    <property type="entry name" value="Cellulose_deg_GH3"/>
</dbReference>
<dbReference type="FunFam" id="3.20.20.300:FF:000002">
    <property type="entry name" value="Probable beta-glucosidase"/>
    <property type="match status" value="1"/>
</dbReference>
<sequence length="843" mass="89973">MAGEKNGLIPAARPKGGLMQRFPILQKKRGKALIAALIILPLLGLLGLLALRNRHGGTPAGGNGEGGQGDVVMDDTYFYGLSEPVYPSPPTNGTGTWADAYNKAVKFVNQLTMEEKASLASGVTSSTGTTGTLNGCSGNIAAIDRMNFTGLCLTDAGQGVRATDFVSGFPSGIHVGASWNKELARSRAESMGLEFRVKGANIALGPVVGPVGRVVTGGRNWEGFSVDPYLCGALAAQTVEGVQSQGVITSTKHFIGNEQESYRNPTEGGVESVSANIDDKTMHELYLWPFQDAVYAGTGNVMCSYNRVNNSYGCANSKTQNGLLKTELGFQGAITSDWGALHAGVATSLAGMDMVMPNSDLWGDELVKAVKNGSIPESRLDDMATRVIASWYQMKQDQGFPKPGVGIAPDLTKPHQIVDARNISSRKVLLDGAIEGHVLLKNINNALPLKKPKMLSIFGYSAQGPGQWNYKANAGVGAWTFGGESAYLGRDTMAGFSGVVDADYSQIAPNGTLFSGGGSGSVTPASSSAPFDALTQRAYDDDTALMWDFYSPDPDVVSTSDACLVIVNAFASEGFDRPGLHDDYTDGLIRHVADRCNNTIVVFHNAGVRLVDQWIDHANVTALIFAHLPGEASGRALVSLLYGDSNPSGKLPYTVARNESDYAHFLGPDRPEGMFAKFPQSNFTEGVYIDYRHFDAQNITPRYEFGFGLSYTTFNFSALHISKNDSVDTTEFPSGPIRQGGQVDLWDIVATVSATVTNTGSVSGAEVAQLYVGIPGAPVRQLRGFEKTFLNASMQATVSFDLTRRDLSIWDVVAQKWALQKGDYGVFVGSSSRLLPLQGKLTI</sequence>
<dbReference type="PRINTS" id="PR00133">
    <property type="entry name" value="GLHYDRLASE3"/>
</dbReference>
<evidence type="ECO:0000256" key="15">
    <source>
        <dbReference type="ARBA" id="ARBA00078013"/>
    </source>
</evidence>
<dbReference type="Gene3D" id="3.40.50.1700">
    <property type="entry name" value="Glycoside hydrolase family 3 C-terminal domain"/>
    <property type="match status" value="1"/>
</dbReference>
<evidence type="ECO:0000313" key="20">
    <source>
        <dbReference type="EMBL" id="TRX92048.1"/>
    </source>
</evidence>
<organism evidence="20 21">
    <name type="scientific">Xylaria flabelliformis</name>
    <dbReference type="NCBI Taxonomy" id="2512241"/>
    <lineage>
        <taxon>Eukaryota</taxon>
        <taxon>Fungi</taxon>
        <taxon>Dikarya</taxon>
        <taxon>Ascomycota</taxon>
        <taxon>Pezizomycotina</taxon>
        <taxon>Sordariomycetes</taxon>
        <taxon>Xylariomycetidae</taxon>
        <taxon>Xylariales</taxon>
        <taxon>Xylariaceae</taxon>
        <taxon>Xylaria</taxon>
    </lineage>
</organism>
<keyword evidence="18" id="KW-0472">Membrane</keyword>
<keyword evidence="12" id="KW-0326">Glycosidase</keyword>
<keyword evidence="18" id="KW-1133">Transmembrane helix</keyword>
<dbReference type="InterPro" id="IPR036881">
    <property type="entry name" value="Glyco_hydro_3_C_sf"/>
</dbReference>
<keyword evidence="21" id="KW-1185">Reference proteome</keyword>
<dbReference type="SUPFAM" id="SSF51445">
    <property type="entry name" value="(Trans)glycosidases"/>
    <property type="match status" value="1"/>
</dbReference>
<evidence type="ECO:0000256" key="16">
    <source>
        <dbReference type="ARBA" id="ARBA00083231"/>
    </source>
</evidence>
<dbReference type="Pfam" id="PF00933">
    <property type="entry name" value="Glyco_hydro_3"/>
    <property type="match status" value="1"/>
</dbReference>
<evidence type="ECO:0000313" key="21">
    <source>
        <dbReference type="Proteomes" id="UP000319160"/>
    </source>
</evidence>
<evidence type="ECO:0000256" key="4">
    <source>
        <dbReference type="ARBA" id="ARBA00005336"/>
    </source>
</evidence>
<dbReference type="PANTHER" id="PTHR42715">
    <property type="entry name" value="BETA-GLUCOSIDASE"/>
    <property type="match status" value="1"/>
</dbReference>
<comment type="caution">
    <text evidence="20">The sequence shown here is derived from an EMBL/GenBank/DDBJ whole genome shotgun (WGS) entry which is preliminary data.</text>
</comment>
<evidence type="ECO:0000256" key="17">
    <source>
        <dbReference type="ARBA" id="ARBA00083611"/>
    </source>
</evidence>
<evidence type="ECO:0000256" key="8">
    <source>
        <dbReference type="ARBA" id="ARBA00022801"/>
    </source>
</evidence>
<dbReference type="EMBL" id="VFLP01000040">
    <property type="protein sequence ID" value="TRX92048.1"/>
    <property type="molecule type" value="Genomic_DNA"/>
</dbReference>
<dbReference type="OrthoDB" id="416222at2759"/>
<dbReference type="SUPFAM" id="SSF52279">
    <property type="entry name" value="Beta-D-glucan exohydrolase, C-terminal domain"/>
    <property type="match status" value="1"/>
</dbReference>
<evidence type="ECO:0000256" key="14">
    <source>
        <dbReference type="ARBA" id="ARBA00070030"/>
    </source>
</evidence>
<dbReference type="InterPro" id="IPR001764">
    <property type="entry name" value="Glyco_hydro_3_N"/>
</dbReference>
<evidence type="ECO:0000256" key="10">
    <source>
        <dbReference type="ARBA" id="ARBA00023180"/>
    </source>
</evidence>
<feature type="domain" description="Fibronectin type III-like" evidence="19">
    <location>
        <begin position="766"/>
        <end position="832"/>
    </location>
</feature>
<keyword evidence="8" id="KW-0378">Hydrolase</keyword>
<evidence type="ECO:0000256" key="3">
    <source>
        <dbReference type="ARBA" id="ARBA00004987"/>
    </source>
</evidence>
<evidence type="ECO:0000256" key="6">
    <source>
        <dbReference type="ARBA" id="ARBA00022525"/>
    </source>
</evidence>
<dbReference type="InterPro" id="IPR017853">
    <property type="entry name" value="GH"/>
</dbReference>
<keyword evidence="10" id="KW-0325">Glycoprotein</keyword>
<evidence type="ECO:0000256" key="1">
    <source>
        <dbReference type="ARBA" id="ARBA00000448"/>
    </source>
</evidence>
<comment type="pathway">
    <text evidence="3">Glycan metabolism; cellulose degradation.</text>
</comment>
<proteinExistence type="inferred from homology"/>
<dbReference type="Pfam" id="PF01915">
    <property type="entry name" value="Glyco_hydro_3_C"/>
    <property type="match status" value="1"/>
</dbReference>
<keyword evidence="13" id="KW-0624">Polysaccharide degradation</keyword>
<keyword evidence="9" id="KW-0136">Cellulose degradation</keyword>
<feature type="transmembrane region" description="Helical" evidence="18">
    <location>
        <begin position="32"/>
        <end position="51"/>
    </location>
</feature>
<dbReference type="GO" id="GO:0030245">
    <property type="term" value="P:cellulose catabolic process"/>
    <property type="evidence" value="ECO:0007669"/>
    <property type="project" value="UniProtKB-KW"/>
</dbReference>
<dbReference type="InterPro" id="IPR036962">
    <property type="entry name" value="Glyco_hydro_3_N_sf"/>
</dbReference>
<name>A0A553HVT2_9PEZI</name>
<evidence type="ECO:0000256" key="2">
    <source>
        <dbReference type="ARBA" id="ARBA00004613"/>
    </source>
</evidence>
<keyword evidence="6" id="KW-0964">Secreted</keyword>
<reference evidence="21" key="1">
    <citation type="submission" date="2019-06" db="EMBL/GenBank/DDBJ databases">
        <title>Draft genome sequence of the griseofulvin-producing fungus Xylaria cubensis strain G536.</title>
        <authorList>
            <person name="Mead M.E."/>
            <person name="Raja H.A."/>
            <person name="Steenwyk J.L."/>
            <person name="Knowles S.L."/>
            <person name="Oberlies N.H."/>
            <person name="Rokas A."/>
        </authorList>
    </citation>
    <scope>NUCLEOTIDE SEQUENCE [LARGE SCALE GENOMIC DNA]</scope>
    <source>
        <strain evidence="21">G536</strain>
    </source>
</reference>
<dbReference type="Proteomes" id="UP000319160">
    <property type="component" value="Unassembled WGS sequence"/>
</dbReference>
<evidence type="ECO:0000256" key="12">
    <source>
        <dbReference type="ARBA" id="ARBA00023295"/>
    </source>
</evidence>
<dbReference type="InterPro" id="IPR002772">
    <property type="entry name" value="Glyco_hydro_3_C"/>
</dbReference>
<comment type="catalytic activity">
    <reaction evidence="1">
        <text>Hydrolysis of terminal, non-reducing beta-D-glucosyl residues with release of beta-D-glucose.</text>
        <dbReference type="EC" id="3.2.1.21"/>
    </reaction>
</comment>
<dbReference type="Gene3D" id="2.60.40.10">
    <property type="entry name" value="Immunoglobulins"/>
    <property type="match status" value="1"/>
</dbReference>
<dbReference type="Pfam" id="PF14310">
    <property type="entry name" value="Fn3-like"/>
    <property type="match status" value="1"/>
</dbReference>
<evidence type="ECO:0000256" key="13">
    <source>
        <dbReference type="ARBA" id="ARBA00023326"/>
    </source>
</evidence>
<dbReference type="InterPro" id="IPR026891">
    <property type="entry name" value="Fn3-like"/>
</dbReference>
<dbReference type="GO" id="GO:0005576">
    <property type="term" value="C:extracellular region"/>
    <property type="evidence" value="ECO:0007669"/>
    <property type="project" value="UniProtKB-SubCell"/>
</dbReference>
<dbReference type="STRING" id="2512241.A0A553HVT2"/>
<dbReference type="SMART" id="SM01217">
    <property type="entry name" value="Fn3_like"/>
    <property type="match status" value="1"/>
</dbReference>
<dbReference type="InterPro" id="IPR013783">
    <property type="entry name" value="Ig-like_fold"/>
</dbReference>
<dbReference type="EC" id="3.2.1.21" evidence="5"/>
<dbReference type="Gene3D" id="3.20.20.300">
    <property type="entry name" value="Glycoside hydrolase, family 3, N-terminal domain"/>
    <property type="match status" value="1"/>
</dbReference>
<keyword evidence="18" id="KW-0812">Transmembrane</keyword>
<evidence type="ECO:0000256" key="11">
    <source>
        <dbReference type="ARBA" id="ARBA00023277"/>
    </source>
</evidence>
<evidence type="ECO:0000256" key="9">
    <source>
        <dbReference type="ARBA" id="ARBA00023001"/>
    </source>
</evidence>
<evidence type="ECO:0000256" key="7">
    <source>
        <dbReference type="ARBA" id="ARBA00022729"/>
    </source>
</evidence>
<dbReference type="GO" id="GO:0008422">
    <property type="term" value="F:beta-glucosidase activity"/>
    <property type="evidence" value="ECO:0007669"/>
    <property type="project" value="UniProtKB-EC"/>
</dbReference>
<dbReference type="AlphaFoldDB" id="A0A553HVT2"/>
<comment type="similarity">
    <text evidence="4">Belongs to the glycosyl hydrolase 3 family.</text>
</comment>
<evidence type="ECO:0000259" key="19">
    <source>
        <dbReference type="SMART" id="SM01217"/>
    </source>
</evidence>
<accession>A0A553HVT2</accession>
<protein>
    <recommendedName>
        <fullName evidence="14">Beta-glucosidase cel3A</fullName>
        <ecNumber evidence="5">3.2.1.21</ecNumber>
    </recommendedName>
    <alternativeName>
        <fullName evidence="15">Beta-D-glucoside glucohydrolase cel3A</fullName>
    </alternativeName>
    <alternativeName>
        <fullName evidence="17">Cellobiase cel3A</fullName>
    </alternativeName>
    <alternativeName>
        <fullName evidence="16">Gentiobiase cel3A</fullName>
    </alternativeName>
</protein>
<comment type="subcellular location">
    <subcellularLocation>
        <location evidence="2">Secreted</location>
    </subcellularLocation>
</comment>